<feature type="region of interest" description="Disordered" evidence="1">
    <location>
        <begin position="886"/>
        <end position="915"/>
    </location>
</feature>
<organism evidence="3 4">
    <name type="scientific">Methyloceanibacter superfactus</name>
    <dbReference type="NCBI Taxonomy" id="1774969"/>
    <lineage>
        <taxon>Bacteria</taxon>
        <taxon>Pseudomonadati</taxon>
        <taxon>Pseudomonadota</taxon>
        <taxon>Alphaproteobacteria</taxon>
        <taxon>Hyphomicrobiales</taxon>
        <taxon>Hyphomicrobiaceae</taxon>
        <taxon>Methyloceanibacter</taxon>
    </lineage>
</organism>
<reference evidence="3 4" key="1">
    <citation type="journal article" date="2016" name="Environ. Microbiol.">
        <title>New Methyloceanibacter diversity from North Sea sediments includes methanotroph containing solely the soluble methane monooxygenase.</title>
        <authorList>
            <person name="Vekeman B."/>
            <person name="Kerckhof F.M."/>
            <person name="Cremers G."/>
            <person name="de Vos P."/>
            <person name="Vandamme P."/>
            <person name="Boon N."/>
            <person name="Op den Camp H.J."/>
            <person name="Heylen K."/>
        </authorList>
    </citation>
    <scope>NUCLEOTIDE SEQUENCE [LARGE SCALE GENOMIC DNA]</scope>
    <source>
        <strain evidence="3 4">R-67175</strain>
    </source>
</reference>
<gene>
    <name evidence="3" type="ORF">AUC69_13730</name>
</gene>
<dbReference type="PANTHER" id="PTHR30441:SF4">
    <property type="entry name" value="PROTEIN ASMA"/>
    <property type="match status" value="1"/>
</dbReference>
<accession>A0A1E3VUR5</accession>
<evidence type="ECO:0000313" key="4">
    <source>
        <dbReference type="Proteomes" id="UP000094472"/>
    </source>
</evidence>
<sequence>MKPLMRPSSPIRLIVRLVFIAVLVFSVPAAALAVLYLKSFEPLRRSNIEHLLSDAIDIEVEVRGPIQISYDWEPTITIADLVAVESELPSDLKAMSAKSLSLKLPLVPLLAGQVQLNTLVVDGLKVAIEIPEGGAPEDVDGVDVSEVIGDFLRSRFADDLTLHDAALDYVNMDSGFRLRYAFDEIVTTPAGDGGVTAASAGSLNGEPWKLEGKVEPPGDDEDERKFTLSVIHAGLSNTLAGTYSFGMWGDTVDMTLASSTPDLKRFLDIYGISGDMAGRGKVRARLAGSLDALKVSDLALTLAFESGGKYQLTGGIGDIAAGTGLDLSLTGSFAQKPLAEGEQAPIYDLGITGFNGRIEGPLNGASVRDFHVFTSSVTANLRDIGPITAERLFKDKQGRLGIYDVLVLAGDPQRPSVRVAGTVKDILAFQGVDLKGEIDFLAADFLDLAAEEHAGELGHLSGHIALSDADGSLGIESLTANVTDSSLIKLAIDLVFDDIPEVKELKFAAHLDIPRFKPFAAALGSQVDEVGAVKFDGSITGSDERIVMAGTTLVGQTTLKGSLAGALSQGKPVLSGDISTALLHLADLLKLASINAVYQENVDEADADVFDYSKVWESLFVDLKIKVAKIAGGGDGASNIDGRVTYLAGVIGLEPLTLSYLGGKASANGKIDTNPAQNNFALKGGVNNLQIGAVLKEMQVSYPVSGALNVTYDLSGAGNTKAQIPRSLNGSLSVSLRNGWIGTGLLDLTGMSLPAWLLTRGERGGQATLVCAVAPFSFKQGRGSTRGLVLETRNVQVVGVGYIDYRSDRVDLHFKPQALQSQFIKIAQPFAIQGKLGSPSVRLTGAPVAGAVVGTLASPLNLLATIVQPKAGTPGRVPCRVVQTAQRARGGNAPAANQPRSRGPLGLGILGGQGR</sequence>
<proteinExistence type="predicted"/>
<dbReference type="InterPro" id="IPR052894">
    <property type="entry name" value="AsmA-related"/>
</dbReference>
<dbReference type="Proteomes" id="UP000094472">
    <property type="component" value="Unassembled WGS sequence"/>
</dbReference>
<dbReference type="PANTHER" id="PTHR30441">
    <property type="entry name" value="DUF748 DOMAIN-CONTAINING PROTEIN"/>
    <property type="match status" value="1"/>
</dbReference>
<dbReference type="STRING" id="1774969.AUC69_13730"/>
<evidence type="ECO:0000259" key="2">
    <source>
        <dbReference type="Pfam" id="PF05170"/>
    </source>
</evidence>
<feature type="compositionally biased region" description="Gly residues" evidence="1">
    <location>
        <begin position="905"/>
        <end position="915"/>
    </location>
</feature>
<dbReference type="GO" id="GO:0090313">
    <property type="term" value="P:regulation of protein targeting to membrane"/>
    <property type="evidence" value="ECO:0007669"/>
    <property type="project" value="TreeGrafter"/>
</dbReference>
<comment type="caution">
    <text evidence="3">The sequence shown here is derived from an EMBL/GenBank/DDBJ whole genome shotgun (WGS) entry which is preliminary data.</text>
</comment>
<evidence type="ECO:0000313" key="3">
    <source>
        <dbReference type="EMBL" id="ODR96666.1"/>
    </source>
</evidence>
<dbReference type="InterPro" id="IPR007844">
    <property type="entry name" value="AsmA"/>
</dbReference>
<dbReference type="EMBL" id="LPWF01000028">
    <property type="protein sequence ID" value="ODR96666.1"/>
    <property type="molecule type" value="Genomic_DNA"/>
</dbReference>
<feature type="region of interest" description="Disordered" evidence="1">
    <location>
        <begin position="196"/>
        <end position="221"/>
    </location>
</feature>
<feature type="domain" description="AsmA" evidence="2">
    <location>
        <begin position="429"/>
        <end position="742"/>
    </location>
</feature>
<dbReference type="Pfam" id="PF05170">
    <property type="entry name" value="AsmA"/>
    <property type="match status" value="1"/>
</dbReference>
<keyword evidence="4" id="KW-1185">Reference proteome</keyword>
<dbReference type="AlphaFoldDB" id="A0A1E3VUR5"/>
<dbReference type="GO" id="GO:0005886">
    <property type="term" value="C:plasma membrane"/>
    <property type="evidence" value="ECO:0007669"/>
    <property type="project" value="TreeGrafter"/>
</dbReference>
<evidence type="ECO:0000256" key="1">
    <source>
        <dbReference type="SAM" id="MobiDB-lite"/>
    </source>
</evidence>
<name>A0A1E3VUR5_9HYPH</name>
<protein>
    <recommendedName>
        <fullName evidence="2">AsmA domain-containing protein</fullName>
    </recommendedName>
</protein>